<protein>
    <recommendedName>
        <fullName evidence="6">Lysozyme</fullName>
    </recommendedName>
</protein>
<sequence>MSNSSRQIKLSEAGRATLKQLEGVRTNFYTDCKNGMCGKAIGIGFNCNNHEDICNKAAKMMEQNGGDLKNWQVDQLFDEILPRFETPLRKKMPNIEHLGQEGVDAFIMHAYQRGPGNTIRLFGDAMQRGDFRAIPDLIRNDGAKGLGGESNTRRRNIEADHFMKMFEPQQSASGGPELHTQQTSLPHPQSGAHNSPPPKGPRGNYLSHLPGFAGAAGNVVTCFQGGNYFAGTWNAGALMWSTAVLVASGGWCGIVIKAPPELDGPPAVSLSICGIYP</sequence>
<dbReference type="GO" id="GO:0031640">
    <property type="term" value="P:killing of cells of another organism"/>
    <property type="evidence" value="ECO:0007669"/>
    <property type="project" value="UniProtKB-KW"/>
</dbReference>
<dbReference type="Proteomes" id="UP000250266">
    <property type="component" value="Unassembled WGS sequence"/>
</dbReference>
<dbReference type="InterPro" id="IPR023346">
    <property type="entry name" value="Lysozyme-like_dom_sf"/>
</dbReference>
<organism evidence="4 5">
    <name type="scientific">Lepidopterella palustris CBS 459.81</name>
    <dbReference type="NCBI Taxonomy" id="1314670"/>
    <lineage>
        <taxon>Eukaryota</taxon>
        <taxon>Fungi</taxon>
        <taxon>Dikarya</taxon>
        <taxon>Ascomycota</taxon>
        <taxon>Pezizomycotina</taxon>
        <taxon>Dothideomycetes</taxon>
        <taxon>Pleosporomycetidae</taxon>
        <taxon>Mytilinidiales</taxon>
        <taxon>Argynnaceae</taxon>
        <taxon>Lepidopterella</taxon>
    </lineage>
</organism>
<feature type="region of interest" description="Disordered" evidence="3">
    <location>
        <begin position="169"/>
        <end position="206"/>
    </location>
</feature>
<dbReference type="EMBL" id="KV745289">
    <property type="protein sequence ID" value="OCK75659.1"/>
    <property type="molecule type" value="Genomic_DNA"/>
</dbReference>
<keyword evidence="1" id="KW-0929">Antimicrobial</keyword>
<evidence type="ECO:0000256" key="3">
    <source>
        <dbReference type="SAM" id="MobiDB-lite"/>
    </source>
</evidence>
<evidence type="ECO:0000256" key="1">
    <source>
        <dbReference type="ARBA" id="ARBA00022529"/>
    </source>
</evidence>
<reference evidence="4 5" key="1">
    <citation type="journal article" date="2016" name="Nat. Commun.">
        <title>Ectomycorrhizal ecology is imprinted in the genome of the dominant symbiotic fungus Cenococcum geophilum.</title>
        <authorList>
            <consortium name="DOE Joint Genome Institute"/>
            <person name="Peter M."/>
            <person name="Kohler A."/>
            <person name="Ohm R.A."/>
            <person name="Kuo A."/>
            <person name="Krutzmann J."/>
            <person name="Morin E."/>
            <person name="Arend M."/>
            <person name="Barry K.W."/>
            <person name="Binder M."/>
            <person name="Choi C."/>
            <person name="Clum A."/>
            <person name="Copeland A."/>
            <person name="Grisel N."/>
            <person name="Haridas S."/>
            <person name="Kipfer T."/>
            <person name="LaButti K."/>
            <person name="Lindquist E."/>
            <person name="Lipzen A."/>
            <person name="Maire R."/>
            <person name="Meier B."/>
            <person name="Mihaltcheva S."/>
            <person name="Molinier V."/>
            <person name="Murat C."/>
            <person name="Poggeler S."/>
            <person name="Quandt C.A."/>
            <person name="Sperisen C."/>
            <person name="Tritt A."/>
            <person name="Tisserant E."/>
            <person name="Crous P.W."/>
            <person name="Henrissat B."/>
            <person name="Nehls U."/>
            <person name="Egli S."/>
            <person name="Spatafora J.W."/>
            <person name="Grigoriev I.V."/>
            <person name="Martin F.M."/>
        </authorList>
    </citation>
    <scope>NUCLEOTIDE SEQUENCE [LARGE SCALE GENOMIC DNA]</scope>
    <source>
        <strain evidence="4 5">CBS 459.81</strain>
    </source>
</reference>
<dbReference type="SUPFAM" id="SSF53955">
    <property type="entry name" value="Lysozyme-like"/>
    <property type="match status" value="1"/>
</dbReference>
<gene>
    <name evidence="4" type="ORF">K432DRAFT_408827</name>
</gene>
<evidence type="ECO:0000313" key="5">
    <source>
        <dbReference type="Proteomes" id="UP000250266"/>
    </source>
</evidence>
<evidence type="ECO:0008006" key="6">
    <source>
        <dbReference type="Google" id="ProtNLM"/>
    </source>
</evidence>
<name>A0A8E2JAP6_9PEZI</name>
<accession>A0A8E2JAP6</accession>
<dbReference type="Gene3D" id="1.10.530.40">
    <property type="match status" value="1"/>
</dbReference>
<evidence type="ECO:0000256" key="2">
    <source>
        <dbReference type="ARBA" id="ARBA00022638"/>
    </source>
</evidence>
<dbReference type="GO" id="GO:0042742">
    <property type="term" value="P:defense response to bacterium"/>
    <property type="evidence" value="ECO:0007669"/>
    <property type="project" value="UniProtKB-KW"/>
</dbReference>
<proteinExistence type="predicted"/>
<dbReference type="GO" id="GO:0003796">
    <property type="term" value="F:lysozyme activity"/>
    <property type="evidence" value="ECO:0007669"/>
    <property type="project" value="InterPro"/>
</dbReference>
<feature type="compositionally biased region" description="Polar residues" evidence="3">
    <location>
        <begin position="169"/>
        <end position="193"/>
    </location>
</feature>
<dbReference type="AlphaFoldDB" id="A0A8E2JAP6"/>
<evidence type="ECO:0000313" key="4">
    <source>
        <dbReference type="EMBL" id="OCK75659.1"/>
    </source>
</evidence>
<keyword evidence="5" id="KW-1185">Reference proteome</keyword>
<dbReference type="InterPro" id="IPR023347">
    <property type="entry name" value="Lysozyme_dom_sf"/>
</dbReference>
<keyword evidence="2" id="KW-0081">Bacteriolytic enzyme</keyword>